<dbReference type="GO" id="GO:0033743">
    <property type="term" value="F:peptide-methionine (R)-S-oxide reductase activity"/>
    <property type="evidence" value="ECO:0007669"/>
    <property type="project" value="UniProtKB-EC"/>
</dbReference>
<reference evidence="5 6" key="1">
    <citation type="submission" date="2017-08" db="EMBL/GenBank/DDBJ databases">
        <title>Acidophilic green algal genome provides insights into adaptation to an acidic environment.</title>
        <authorList>
            <person name="Hirooka S."/>
            <person name="Hirose Y."/>
            <person name="Kanesaki Y."/>
            <person name="Higuchi S."/>
            <person name="Fujiwara T."/>
            <person name="Onuma R."/>
            <person name="Era A."/>
            <person name="Ohbayashi R."/>
            <person name="Uzuka A."/>
            <person name="Nozaki H."/>
            <person name="Yoshikawa H."/>
            <person name="Miyagishima S.Y."/>
        </authorList>
    </citation>
    <scope>NUCLEOTIDE SEQUENCE [LARGE SCALE GENOMIC DNA]</scope>
    <source>
        <strain evidence="5 6">NIES-2499</strain>
    </source>
</reference>
<comment type="catalytic activity">
    <reaction evidence="3">
        <text>L-methionyl-[protein] + [thioredoxin]-disulfide + H2O = L-methionyl-(R)-S-oxide-[protein] + [thioredoxin]-dithiol</text>
        <dbReference type="Rhea" id="RHEA:24164"/>
        <dbReference type="Rhea" id="RHEA-COMP:10698"/>
        <dbReference type="Rhea" id="RHEA-COMP:10700"/>
        <dbReference type="Rhea" id="RHEA-COMP:12313"/>
        <dbReference type="Rhea" id="RHEA-COMP:12314"/>
        <dbReference type="ChEBI" id="CHEBI:15377"/>
        <dbReference type="ChEBI" id="CHEBI:16044"/>
        <dbReference type="ChEBI" id="CHEBI:29950"/>
        <dbReference type="ChEBI" id="CHEBI:45764"/>
        <dbReference type="ChEBI" id="CHEBI:50058"/>
        <dbReference type="EC" id="1.8.4.12"/>
    </reaction>
</comment>
<keyword evidence="3" id="KW-0862">Zinc</keyword>
<comment type="function">
    <text evidence="3">Catalyzes the reduction of methionine sulfoxide (MetSO) to methionine in proteins. Plays a protective role against oxidative stress by restoring activity to proteins that have been inactivated by methionine oxidation. MSRB family specifically reduces the MetSO R-enantiomer.</text>
</comment>
<evidence type="ECO:0000259" key="4">
    <source>
        <dbReference type="PROSITE" id="PS51790"/>
    </source>
</evidence>
<comment type="caution">
    <text evidence="5">The sequence shown here is derived from an EMBL/GenBank/DDBJ whole genome shotgun (WGS) entry which is preliminary data.</text>
</comment>
<dbReference type="OrthoDB" id="44061at2759"/>
<dbReference type="InterPro" id="IPR011057">
    <property type="entry name" value="Mss4-like_sf"/>
</dbReference>
<dbReference type="GO" id="GO:0030091">
    <property type="term" value="P:protein repair"/>
    <property type="evidence" value="ECO:0007669"/>
    <property type="project" value="InterPro"/>
</dbReference>
<protein>
    <recommendedName>
        <fullName evidence="3">Peptide-methionine (R)-S-oxide reductase</fullName>
        <ecNumber evidence="3">1.8.4.12</ecNumber>
    </recommendedName>
</protein>
<accession>A0A250X766</accession>
<dbReference type="NCBIfam" id="TIGR00357">
    <property type="entry name" value="peptide-methionine (R)-S-oxide reductase MsrB"/>
    <property type="match status" value="1"/>
</dbReference>
<keyword evidence="3" id="KW-0479">Metal-binding</keyword>
<dbReference type="GO" id="GO:0006979">
    <property type="term" value="P:response to oxidative stress"/>
    <property type="evidence" value="ECO:0007669"/>
    <property type="project" value="InterPro"/>
</dbReference>
<evidence type="ECO:0000256" key="1">
    <source>
        <dbReference type="ARBA" id="ARBA00007174"/>
    </source>
</evidence>
<evidence type="ECO:0000256" key="3">
    <source>
        <dbReference type="RuleBase" id="RU365044"/>
    </source>
</evidence>
<dbReference type="Pfam" id="PF01641">
    <property type="entry name" value="SelR"/>
    <property type="match status" value="1"/>
</dbReference>
<comment type="similarity">
    <text evidence="1 3">Belongs to the MsrB Met sulfoxide reductase family.</text>
</comment>
<dbReference type="PANTHER" id="PTHR10173:SF57">
    <property type="entry name" value="PEPTIDE-METHIONINE (R)-S-OXIDE REDUCTASE"/>
    <property type="match status" value="1"/>
</dbReference>
<dbReference type="PROSITE" id="PS51790">
    <property type="entry name" value="MSRB"/>
    <property type="match status" value="1"/>
</dbReference>
<dbReference type="Gene3D" id="2.170.150.20">
    <property type="entry name" value="Peptide methionine sulfoxide reductase"/>
    <property type="match status" value="1"/>
</dbReference>
<dbReference type="AlphaFoldDB" id="A0A250X766"/>
<dbReference type="GO" id="GO:0005737">
    <property type="term" value="C:cytoplasm"/>
    <property type="evidence" value="ECO:0007669"/>
    <property type="project" value="TreeGrafter"/>
</dbReference>
<dbReference type="PANTHER" id="PTHR10173">
    <property type="entry name" value="METHIONINE SULFOXIDE REDUCTASE"/>
    <property type="match status" value="1"/>
</dbReference>
<dbReference type="EMBL" id="BEGY01000034">
    <property type="protein sequence ID" value="GAX78600.1"/>
    <property type="molecule type" value="Genomic_DNA"/>
</dbReference>
<dbReference type="EC" id="1.8.4.12" evidence="3"/>
<dbReference type="InterPro" id="IPR002579">
    <property type="entry name" value="Met_Sox_Rdtase_MsrB_dom"/>
</dbReference>
<gene>
    <name evidence="5" type="ORF">CEUSTIGMA_g6039.t1</name>
</gene>
<dbReference type="Proteomes" id="UP000232323">
    <property type="component" value="Unassembled WGS sequence"/>
</dbReference>
<name>A0A250X766_9CHLO</name>
<feature type="domain" description="MsrB" evidence="4">
    <location>
        <begin position="106"/>
        <end position="228"/>
    </location>
</feature>
<organism evidence="5 6">
    <name type="scientific">Chlamydomonas eustigma</name>
    <dbReference type="NCBI Taxonomy" id="1157962"/>
    <lineage>
        <taxon>Eukaryota</taxon>
        <taxon>Viridiplantae</taxon>
        <taxon>Chlorophyta</taxon>
        <taxon>core chlorophytes</taxon>
        <taxon>Chlorophyceae</taxon>
        <taxon>CS clade</taxon>
        <taxon>Chlamydomonadales</taxon>
        <taxon>Chlamydomonadaceae</taxon>
        <taxon>Chlamydomonas</taxon>
    </lineage>
</organism>
<evidence type="ECO:0000256" key="2">
    <source>
        <dbReference type="ARBA" id="ARBA00023002"/>
    </source>
</evidence>
<keyword evidence="6" id="KW-1185">Reference proteome</keyword>
<sequence>MSNLKCMFPVPTCCAPAVWNNAIIRVTVGTCRQNLRGSFTMLVKTQFIGRSTPSNRRPVSCNANSGSHNESFRPLQRRAVMGGMTAALISVPMTSRAAQLQVERSDEEWQQFLGKDAYRVLRKKGTERPYSSPLDSEKRQGTFACAGCGQALFSSAAKFNSGTGWPSFYQPLPGAVDEELDLSIPFMARTEIHCRNCKGHLGHVFNDGPRPTGLRYCMNGVAMKFLPESV</sequence>
<comment type="cofactor">
    <cofactor evidence="3">
        <name>Zn(2+)</name>
        <dbReference type="ChEBI" id="CHEBI:29105"/>
    </cofactor>
    <text evidence="3">Binds 1 zinc ion per subunit.</text>
</comment>
<keyword evidence="2 3" id="KW-0560">Oxidoreductase</keyword>
<dbReference type="STRING" id="1157962.A0A250X766"/>
<dbReference type="InterPro" id="IPR028427">
    <property type="entry name" value="Met_Sox_Rdtase_MsrB"/>
</dbReference>
<dbReference type="GO" id="GO:0046872">
    <property type="term" value="F:metal ion binding"/>
    <property type="evidence" value="ECO:0007669"/>
    <property type="project" value="UniProtKB-KW"/>
</dbReference>
<dbReference type="SUPFAM" id="SSF51316">
    <property type="entry name" value="Mss4-like"/>
    <property type="match status" value="1"/>
</dbReference>
<evidence type="ECO:0000313" key="6">
    <source>
        <dbReference type="Proteomes" id="UP000232323"/>
    </source>
</evidence>
<proteinExistence type="inferred from homology"/>
<evidence type="ECO:0000313" key="5">
    <source>
        <dbReference type="EMBL" id="GAX78600.1"/>
    </source>
</evidence>